<proteinExistence type="inferred from homology"/>
<dbReference type="PANTHER" id="PTHR44085">
    <property type="entry name" value="SEPIAPTERIN REDUCTASE"/>
    <property type="match status" value="1"/>
</dbReference>
<dbReference type="NCBIfam" id="NF005381">
    <property type="entry name" value="PRK06924.1"/>
    <property type="match status" value="1"/>
</dbReference>
<keyword evidence="4" id="KW-0521">NADP</keyword>
<evidence type="ECO:0000256" key="4">
    <source>
        <dbReference type="ARBA" id="ARBA00022857"/>
    </source>
</evidence>
<dbReference type="InterPro" id="IPR036291">
    <property type="entry name" value="NAD(P)-bd_dom_sf"/>
</dbReference>
<name>A0ABW4HR38_9BACI</name>
<protein>
    <submittedName>
        <fullName evidence="6">(S)-benzoin forming benzil reductase</fullName>
        <ecNumber evidence="6">1.1.1.320</ecNumber>
    </submittedName>
</protein>
<keyword evidence="5 6" id="KW-0560">Oxidoreductase</keyword>
<dbReference type="SUPFAM" id="SSF51735">
    <property type="entry name" value="NAD(P)-binding Rossmann-fold domains"/>
    <property type="match status" value="1"/>
</dbReference>
<accession>A0ABW4HR38</accession>
<dbReference type="Proteomes" id="UP001597221">
    <property type="component" value="Unassembled WGS sequence"/>
</dbReference>
<comment type="subcellular location">
    <subcellularLocation>
        <location evidence="1">Cytoplasm</location>
    </subcellularLocation>
</comment>
<dbReference type="InterPro" id="IPR020904">
    <property type="entry name" value="Sc_DH/Rdtase_CS"/>
</dbReference>
<gene>
    <name evidence="6" type="ORF">ACFSBH_10495</name>
</gene>
<sequence length="257" mass="28465">MANLAVITGVSRGLGASLAKLLLESGIDVIGISRRDNKQLTTLAAENNQFYKHFSCDLSNIPELEKTITTIHDEIKALHEEQEIEVIYLLNNAGVVNPIHQAHHIKSEELINHVTINTIAPMVLTGQFLKQQEKHGIPVIVANVSSGAAERAIYGWSAYCSTKASLNMYSKTVALEQEQLGTENKIIAFSPGIMDTQMQNEIRSSSKEQFAEVETFKDYKTNDSLRNTDIVAGVLIDIITDEDVKNGKIYYVNNYIG</sequence>
<organism evidence="6 7">
    <name type="scientific">Oceanobacillus luteolus</name>
    <dbReference type="NCBI Taxonomy" id="1274358"/>
    <lineage>
        <taxon>Bacteria</taxon>
        <taxon>Bacillati</taxon>
        <taxon>Bacillota</taxon>
        <taxon>Bacilli</taxon>
        <taxon>Bacillales</taxon>
        <taxon>Bacillaceae</taxon>
        <taxon>Oceanobacillus</taxon>
    </lineage>
</organism>
<evidence type="ECO:0000256" key="5">
    <source>
        <dbReference type="ARBA" id="ARBA00023002"/>
    </source>
</evidence>
<comment type="caution">
    <text evidence="6">The sequence shown here is derived from an EMBL/GenBank/DDBJ whole genome shotgun (WGS) entry which is preliminary data.</text>
</comment>
<evidence type="ECO:0000256" key="2">
    <source>
        <dbReference type="ARBA" id="ARBA00006484"/>
    </source>
</evidence>
<evidence type="ECO:0000256" key="3">
    <source>
        <dbReference type="ARBA" id="ARBA00022490"/>
    </source>
</evidence>
<evidence type="ECO:0000313" key="7">
    <source>
        <dbReference type="Proteomes" id="UP001597221"/>
    </source>
</evidence>
<comment type="similarity">
    <text evidence="2">Belongs to the short-chain dehydrogenases/reductases (SDR) family.</text>
</comment>
<dbReference type="PROSITE" id="PS00061">
    <property type="entry name" value="ADH_SHORT"/>
    <property type="match status" value="1"/>
</dbReference>
<keyword evidence="3" id="KW-0963">Cytoplasm</keyword>
<dbReference type="InterPro" id="IPR051721">
    <property type="entry name" value="Biopterin_syn/organic_redct"/>
</dbReference>
<keyword evidence="7" id="KW-1185">Reference proteome</keyword>
<dbReference type="GO" id="GO:0016491">
    <property type="term" value="F:oxidoreductase activity"/>
    <property type="evidence" value="ECO:0007669"/>
    <property type="project" value="UniProtKB-KW"/>
</dbReference>
<dbReference type="PRINTS" id="PR00081">
    <property type="entry name" value="GDHRDH"/>
</dbReference>
<dbReference type="InterPro" id="IPR002347">
    <property type="entry name" value="SDR_fam"/>
</dbReference>
<evidence type="ECO:0000313" key="6">
    <source>
        <dbReference type="EMBL" id="MFD1608083.1"/>
    </source>
</evidence>
<dbReference type="PANTHER" id="PTHR44085:SF2">
    <property type="entry name" value="SEPIAPTERIN REDUCTASE"/>
    <property type="match status" value="1"/>
</dbReference>
<dbReference type="Pfam" id="PF00106">
    <property type="entry name" value="adh_short"/>
    <property type="match status" value="1"/>
</dbReference>
<dbReference type="EMBL" id="JBHUDE010000046">
    <property type="protein sequence ID" value="MFD1608083.1"/>
    <property type="molecule type" value="Genomic_DNA"/>
</dbReference>
<dbReference type="RefSeq" id="WP_251512095.1">
    <property type="nucleotide sequence ID" value="NZ_JAMBON010000004.1"/>
</dbReference>
<reference evidence="7" key="1">
    <citation type="journal article" date="2019" name="Int. J. Syst. Evol. Microbiol.">
        <title>The Global Catalogue of Microorganisms (GCM) 10K type strain sequencing project: providing services to taxonomists for standard genome sequencing and annotation.</title>
        <authorList>
            <consortium name="The Broad Institute Genomics Platform"/>
            <consortium name="The Broad Institute Genome Sequencing Center for Infectious Disease"/>
            <person name="Wu L."/>
            <person name="Ma J."/>
        </authorList>
    </citation>
    <scope>NUCLEOTIDE SEQUENCE [LARGE SCALE GENOMIC DNA]</scope>
    <source>
        <strain evidence="7">CGMCC 1.12376</strain>
    </source>
</reference>
<evidence type="ECO:0000256" key="1">
    <source>
        <dbReference type="ARBA" id="ARBA00004496"/>
    </source>
</evidence>
<dbReference type="Gene3D" id="3.40.50.720">
    <property type="entry name" value="NAD(P)-binding Rossmann-like Domain"/>
    <property type="match status" value="1"/>
</dbReference>
<dbReference type="EC" id="1.1.1.320" evidence="6"/>